<evidence type="ECO:0000256" key="5">
    <source>
        <dbReference type="ARBA" id="ARBA00022989"/>
    </source>
</evidence>
<evidence type="ECO:0000313" key="9">
    <source>
        <dbReference type="EMBL" id="MBD2861722.1"/>
    </source>
</evidence>
<dbReference type="Gene3D" id="3.40.720.10">
    <property type="entry name" value="Alkaline Phosphatase, subunit A"/>
    <property type="match status" value="1"/>
</dbReference>
<feature type="transmembrane region" description="Helical" evidence="7">
    <location>
        <begin position="87"/>
        <end position="103"/>
    </location>
</feature>
<gene>
    <name evidence="9" type="ORF">IDH45_06985</name>
</gene>
<accession>A0A927GZ49</accession>
<dbReference type="PANTHER" id="PTHR47371:SF3">
    <property type="entry name" value="PHOSPHOGLYCEROL TRANSFERASE I"/>
    <property type="match status" value="1"/>
</dbReference>
<keyword evidence="5 7" id="KW-1133">Transmembrane helix</keyword>
<feature type="transmembrane region" description="Helical" evidence="7">
    <location>
        <begin position="21"/>
        <end position="40"/>
    </location>
</feature>
<dbReference type="SUPFAM" id="SSF53649">
    <property type="entry name" value="Alkaline phosphatase-like"/>
    <property type="match status" value="1"/>
</dbReference>
<proteinExistence type="predicted"/>
<evidence type="ECO:0000256" key="7">
    <source>
        <dbReference type="SAM" id="Phobius"/>
    </source>
</evidence>
<evidence type="ECO:0000313" key="10">
    <source>
        <dbReference type="Proteomes" id="UP000639396"/>
    </source>
</evidence>
<feature type="transmembrane region" description="Helical" evidence="7">
    <location>
        <begin position="135"/>
        <end position="155"/>
    </location>
</feature>
<sequence>MLNLSKNRTISSVTRKFGLKQAIPITALLAVIPILLVLGAETIQRGSFEETWDWALNQPSLFWLNALLYLCALTLVYCVIGSLVPSVAIAALLFGLMSLISFFKTKLIGEPFFPWDILLNKEGLNIAPLITGQAAMLRIGTVLGVVVLLFALRLVVPRLALPWLPRIALGSLSVIALYAFGINAAWAENMQYKAGASEILWNQQQNYGHNGLTLAFTMNVKHSIVAKPPGYGEQAMADIAHAITEKRTASASAAPTVATDAGADTVKPNVIFIMNEAFWDPTLLPDVFFHDDPIPTVRKLQAESVSGYLLSPQFGGGTSNVEFEVLTGQSMSFLPSGSVPYQQYVKKPVPSLASYFEHLGYKSLAVHSYEGWFWDRENAYRQLGFESFMSSENFAEPELKGPFIADAEVSRQIIKQVDESERPMFIYAVTMQNHGPYDDKRYGDAAMDIEGDLTDEALDILQTYAIGARDADQSLQQLIDHFEQSGEPTVIVMYGDHLPMLGYSYDVYNQGGLIRTDRSENWTLEELKHMRSVPFVMWANFELPADDVPAISASFLGSYVMDTLGLEKPAPFAVNWDVYSEIPGLLRNLVVDTEQNLYNSPPDYVQEELDRYRMLQYDLLFGKKYAADYIDADYLNKPVHPDYNREFQKPAA</sequence>
<dbReference type="InterPro" id="IPR017850">
    <property type="entry name" value="Alkaline_phosphatase_core_sf"/>
</dbReference>
<evidence type="ECO:0000256" key="1">
    <source>
        <dbReference type="ARBA" id="ARBA00004651"/>
    </source>
</evidence>
<keyword evidence="10" id="KW-1185">Reference proteome</keyword>
<protein>
    <submittedName>
        <fullName evidence="9">LTA synthase family protein</fullName>
    </submittedName>
</protein>
<keyword evidence="3" id="KW-1003">Cell membrane</keyword>
<comment type="caution">
    <text evidence="9">The sequence shown here is derived from an EMBL/GenBank/DDBJ whole genome shotgun (WGS) entry which is preliminary data.</text>
</comment>
<comment type="subcellular location">
    <subcellularLocation>
        <location evidence="1">Cell membrane</location>
        <topology evidence="1">Multi-pass membrane protein</topology>
    </subcellularLocation>
</comment>
<feature type="transmembrane region" description="Helical" evidence="7">
    <location>
        <begin position="167"/>
        <end position="187"/>
    </location>
</feature>
<organism evidence="9 10">
    <name type="scientific">Paenibacillus oceani</name>
    <dbReference type="NCBI Taxonomy" id="2772510"/>
    <lineage>
        <taxon>Bacteria</taxon>
        <taxon>Bacillati</taxon>
        <taxon>Bacillota</taxon>
        <taxon>Bacilli</taxon>
        <taxon>Bacillales</taxon>
        <taxon>Paenibacillaceae</taxon>
        <taxon>Paenibacillus</taxon>
    </lineage>
</organism>
<keyword evidence="6 7" id="KW-0472">Membrane</keyword>
<evidence type="ECO:0000256" key="6">
    <source>
        <dbReference type="ARBA" id="ARBA00023136"/>
    </source>
</evidence>
<feature type="transmembrane region" description="Helical" evidence="7">
    <location>
        <begin position="60"/>
        <end position="80"/>
    </location>
</feature>
<evidence type="ECO:0000256" key="4">
    <source>
        <dbReference type="ARBA" id="ARBA00022692"/>
    </source>
</evidence>
<dbReference type="InterPro" id="IPR050448">
    <property type="entry name" value="OpgB/LTA_synthase_biosynth"/>
</dbReference>
<dbReference type="CDD" id="cd16015">
    <property type="entry name" value="LTA_synthase"/>
    <property type="match status" value="1"/>
</dbReference>
<evidence type="ECO:0000256" key="3">
    <source>
        <dbReference type="ARBA" id="ARBA00022475"/>
    </source>
</evidence>
<dbReference type="InterPro" id="IPR000917">
    <property type="entry name" value="Sulfatase_N"/>
</dbReference>
<dbReference type="EMBL" id="JACXJA010000007">
    <property type="protein sequence ID" value="MBD2861722.1"/>
    <property type="molecule type" value="Genomic_DNA"/>
</dbReference>
<comment type="pathway">
    <text evidence="2">Cell wall biogenesis; lipoteichoic acid biosynthesis.</text>
</comment>
<dbReference type="AlphaFoldDB" id="A0A927GZ49"/>
<dbReference type="GO" id="GO:0005886">
    <property type="term" value="C:plasma membrane"/>
    <property type="evidence" value="ECO:0007669"/>
    <property type="project" value="UniProtKB-SubCell"/>
</dbReference>
<keyword evidence="4 7" id="KW-0812">Transmembrane</keyword>
<evidence type="ECO:0000256" key="2">
    <source>
        <dbReference type="ARBA" id="ARBA00004936"/>
    </source>
</evidence>
<dbReference type="Proteomes" id="UP000639396">
    <property type="component" value="Unassembled WGS sequence"/>
</dbReference>
<dbReference type="Pfam" id="PF00884">
    <property type="entry name" value="Sulfatase"/>
    <property type="match status" value="1"/>
</dbReference>
<name>A0A927GZ49_9BACL</name>
<dbReference type="PANTHER" id="PTHR47371">
    <property type="entry name" value="LIPOTEICHOIC ACID SYNTHASE"/>
    <property type="match status" value="1"/>
</dbReference>
<evidence type="ECO:0000259" key="8">
    <source>
        <dbReference type="Pfam" id="PF00884"/>
    </source>
</evidence>
<reference evidence="9" key="1">
    <citation type="submission" date="2020-09" db="EMBL/GenBank/DDBJ databases">
        <title>A novel bacterium of genus Paenibacillus, isolated from South China Sea.</title>
        <authorList>
            <person name="Huang H."/>
            <person name="Mo K."/>
            <person name="Hu Y."/>
        </authorList>
    </citation>
    <scope>NUCLEOTIDE SEQUENCE</scope>
    <source>
        <strain evidence="9">IB182363</strain>
    </source>
</reference>
<dbReference type="RefSeq" id="WP_190925993.1">
    <property type="nucleotide sequence ID" value="NZ_JACXJA010000007.1"/>
</dbReference>
<feature type="domain" description="Sulfatase N-terminal" evidence="8">
    <location>
        <begin position="268"/>
        <end position="565"/>
    </location>
</feature>